<dbReference type="GO" id="GO:0160140">
    <property type="term" value="F:23S rRNA pseudouridine(1911/1915/1917) synthase activity"/>
    <property type="evidence" value="ECO:0007669"/>
    <property type="project" value="UniProtKB-EC"/>
</dbReference>
<dbReference type="Gene3D" id="3.30.2350.10">
    <property type="entry name" value="Pseudouridine synthase"/>
    <property type="match status" value="1"/>
</dbReference>
<dbReference type="RefSeq" id="WP_184254485.1">
    <property type="nucleotide sequence ID" value="NZ_JACHIO010000006.1"/>
</dbReference>
<evidence type="ECO:0000256" key="3">
    <source>
        <dbReference type="PIRSR" id="PIRSR606225-1"/>
    </source>
</evidence>
<dbReference type="Pfam" id="PF01479">
    <property type="entry name" value="S4"/>
    <property type="match status" value="1"/>
</dbReference>
<comment type="caution">
    <text evidence="7">The sequence shown here is derived from an EMBL/GenBank/DDBJ whole genome shotgun (WGS) entry which is preliminary data.</text>
</comment>
<feature type="region of interest" description="Disordered" evidence="5">
    <location>
        <begin position="56"/>
        <end position="92"/>
    </location>
</feature>
<dbReference type="InterPro" id="IPR036986">
    <property type="entry name" value="S4_RNA-bd_sf"/>
</dbReference>
<keyword evidence="4" id="KW-0694">RNA-binding</keyword>
<dbReference type="InterPro" id="IPR050188">
    <property type="entry name" value="RluA_PseudoU_synthase"/>
</dbReference>
<dbReference type="EMBL" id="JACHIO010000006">
    <property type="protein sequence ID" value="MBB5063362.1"/>
    <property type="molecule type" value="Genomic_DNA"/>
</dbReference>
<dbReference type="InterPro" id="IPR006225">
    <property type="entry name" value="PsdUridine_synth_RluC/D"/>
</dbReference>
<dbReference type="InterPro" id="IPR002942">
    <property type="entry name" value="S4_RNA-bd"/>
</dbReference>
<evidence type="ECO:0000256" key="5">
    <source>
        <dbReference type="SAM" id="MobiDB-lite"/>
    </source>
</evidence>
<dbReference type="GO" id="GO:0003723">
    <property type="term" value="F:RNA binding"/>
    <property type="evidence" value="ECO:0007669"/>
    <property type="project" value="UniProtKB-KW"/>
</dbReference>
<accession>A0A7W8E931</accession>
<dbReference type="Proteomes" id="UP000584867">
    <property type="component" value="Unassembled WGS sequence"/>
</dbReference>
<dbReference type="Pfam" id="PF00849">
    <property type="entry name" value="PseudoU_synth_2"/>
    <property type="match status" value="1"/>
</dbReference>
<feature type="compositionally biased region" description="Basic and acidic residues" evidence="5">
    <location>
        <begin position="17"/>
        <end position="27"/>
    </location>
</feature>
<sequence length="446" mass="49271">MPSKNMLPKGQRRRTVKHEYRAQRTLSQEREAALRAAGELDEEIVRETYDTADFNLPSSSPLHTSPFANVPGLVTSGPSGGKHPQEEQSPRRYPAPYVFEDEAPEIQVLDDLEAEDGVRSFTVESAARDMRLDAYLAKAIPDISRARVVLLIEKGQVTVDGNPGKGKQKLKGGEMIEIEGEPRPEPLHAQPEDIPLTIVYEDDDLAVVDKAAGMMVHAGAGDSERNRGTLVNALLFHMGKSLSQVSGDLRPGIVHRLDKQTSGLIVVAKNDSTHRKLSEMFSERRLRKVYLTLVHGWIAPATGAQDSGTIQLPISRDLVRRIRMTTRRTGGRSAVSHWRVLEKISGPYGKFSLVEVRIETGRTHQIRVHMQAIGHPVVGDFLYGAPHRINPIGGPQAEVEGFGLERNFLHAAELEFVHPRTGEKLALDAALPEELVQVLERVRGAS</sequence>
<dbReference type="SUPFAM" id="SSF55174">
    <property type="entry name" value="Alpha-L RNA-binding motif"/>
    <property type="match status" value="1"/>
</dbReference>
<reference evidence="7 8" key="1">
    <citation type="submission" date="2020-08" db="EMBL/GenBank/DDBJ databases">
        <title>Genomic Encyclopedia of Type Strains, Phase IV (KMG-V): Genome sequencing to study the core and pangenomes of soil and plant-associated prokaryotes.</title>
        <authorList>
            <person name="Whitman W."/>
        </authorList>
    </citation>
    <scope>NUCLEOTIDE SEQUENCE [LARGE SCALE GENOMIC DNA]</scope>
    <source>
        <strain evidence="7 8">X5P3</strain>
    </source>
</reference>
<protein>
    <submittedName>
        <fullName evidence="7">23S rRNA pseudouridine1911/1915/1917 synthase</fullName>
        <ecNumber evidence="7">5.4.99.23</ecNumber>
    </submittedName>
</protein>
<evidence type="ECO:0000313" key="8">
    <source>
        <dbReference type="Proteomes" id="UP000584867"/>
    </source>
</evidence>
<dbReference type="InterPro" id="IPR020103">
    <property type="entry name" value="PsdUridine_synth_cat_dom_sf"/>
</dbReference>
<proteinExistence type="inferred from homology"/>
<dbReference type="CDD" id="cd00165">
    <property type="entry name" value="S4"/>
    <property type="match status" value="1"/>
</dbReference>
<dbReference type="GO" id="GO:0000455">
    <property type="term" value="P:enzyme-directed rRNA pseudouridine synthesis"/>
    <property type="evidence" value="ECO:0007669"/>
    <property type="project" value="TreeGrafter"/>
</dbReference>
<dbReference type="CDD" id="cd02869">
    <property type="entry name" value="PseudoU_synth_RluA_like"/>
    <property type="match status" value="1"/>
</dbReference>
<evidence type="ECO:0000259" key="6">
    <source>
        <dbReference type="SMART" id="SM00363"/>
    </source>
</evidence>
<evidence type="ECO:0000313" key="7">
    <source>
        <dbReference type="EMBL" id="MBB5063362.1"/>
    </source>
</evidence>
<organism evidence="7 8">
    <name type="scientific">Granulicella mallensis</name>
    <dbReference type="NCBI Taxonomy" id="940614"/>
    <lineage>
        <taxon>Bacteria</taxon>
        <taxon>Pseudomonadati</taxon>
        <taxon>Acidobacteriota</taxon>
        <taxon>Terriglobia</taxon>
        <taxon>Terriglobales</taxon>
        <taxon>Acidobacteriaceae</taxon>
        <taxon>Granulicella</taxon>
    </lineage>
</organism>
<dbReference type="InterPro" id="IPR006145">
    <property type="entry name" value="PsdUridine_synth_RsuA/RluA"/>
</dbReference>
<dbReference type="AlphaFoldDB" id="A0A7W8E931"/>
<dbReference type="InterPro" id="IPR006224">
    <property type="entry name" value="PsdUridine_synth_RluA-like_CS"/>
</dbReference>
<dbReference type="PROSITE" id="PS01129">
    <property type="entry name" value="PSI_RLU"/>
    <property type="match status" value="1"/>
</dbReference>
<dbReference type="PANTHER" id="PTHR21600:SF44">
    <property type="entry name" value="RIBOSOMAL LARGE SUBUNIT PSEUDOURIDINE SYNTHASE D"/>
    <property type="match status" value="1"/>
</dbReference>
<dbReference type="Gene3D" id="3.10.290.10">
    <property type="entry name" value="RNA-binding S4 domain"/>
    <property type="match status" value="1"/>
</dbReference>
<dbReference type="NCBIfam" id="TIGR00005">
    <property type="entry name" value="rluA_subfam"/>
    <property type="match status" value="1"/>
</dbReference>
<dbReference type="EC" id="5.4.99.23" evidence="7"/>
<evidence type="ECO:0000256" key="2">
    <source>
        <dbReference type="ARBA" id="ARBA00023235"/>
    </source>
</evidence>
<evidence type="ECO:0000256" key="4">
    <source>
        <dbReference type="PROSITE-ProRule" id="PRU00182"/>
    </source>
</evidence>
<comment type="similarity">
    <text evidence="1">Belongs to the pseudouridine synthase RluA family.</text>
</comment>
<evidence type="ECO:0000256" key="1">
    <source>
        <dbReference type="ARBA" id="ARBA00010876"/>
    </source>
</evidence>
<gene>
    <name evidence="7" type="ORF">HDF15_001704</name>
</gene>
<feature type="domain" description="RNA-binding S4" evidence="6">
    <location>
        <begin position="130"/>
        <end position="191"/>
    </location>
</feature>
<dbReference type="PANTHER" id="PTHR21600">
    <property type="entry name" value="MITOCHONDRIAL RNA PSEUDOURIDINE SYNTHASE"/>
    <property type="match status" value="1"/>
</dbReference>
<feature type="region of interest" description="Disordered" evidence="5">
    <location>
        <begin position="1"/>
        <end position="27"/>
    </location>
</feature>
<dbReference type="PROSITE" id="PS50889">
    <property type="entry name" value="S4"/>
    <property type="match status" value="1"/>
</dbReference>
<dbReference type="SUPFAM" id="SSF55120">
    <property type="entry name" value="Pseudouridine synthase"/>
    <property type="match status" value="1"/>
</dbReference>
<feature type="active site" evidence="3">
    <location>
        <position position="258"/>
    </location>
</feature>
<name>A0A7W8E931_9BACT</name>
<feature type="compositionally biased region" description="Polar residues" evidence="5">
    <location>
        <begin position="56"/>
        <end position="67"/>
    </location>
</feature>
<keyword evidence="2 7" id="KW-0413">Isomerase</keyword>
<dbReference type="SMART" id="SM00363">
    <property type="entry name" value="S4"/>
    <property type="match status" value="1"/>
</dbReference>